<feature type="non-terminal residue" evidence="7">
    <location>
        <position position="1"/>
    </location>
</feature>
<keyword evidence="4 5" id="KW-0472">Membrane</keyword>
<dbReference type="GO" id="GO:0140359">
    <property type="term" value="F:ABC-type transporter activity"/>
    <property type="evidence" value="ECO:0007669"/>
    <property type="project" value="InterPro"/>
</dbReference>
<feature type="non-terminal residue" evidence="7">
    <location>
        <position position="189"/>
    </location>
</feature>
<dbReference type="AlphaFoldDB" id="S2S6Z3"/>
<evidence type="ECO:0000259" key="6">
    <source>
        <dbReference type="Pfam" id="PF12698"/>
    </source>
</evidence>
<feature type="domain" description="ABC-2 type transporter transmembrane" evidence="6">
    <location>
        <begin position="11"/>
        <end position="189"/>
    </location>
</feature>
<evidence type="ECO:0000256" key="2">
    <source>
        <dbReference type="ARBA" id="ARBA00022692"/>
    </source>
</evidence>
<dbReference type="Pfam" id="PF12698">
    <property type="entry name" value="ABC2_membrane_3"/>
    <property type="match status" value="1"/>
</dbReference>
<dbReference type="InterPro" id="IPR013525">
    <property type="entry name" value="ABC2_TM"/>
</dbReference>
<dbReference type="Proteomes" id="UP000014243">
    <property type="component" value="Unassembled WGS sequence"/>
</dbReference>
<evidence type="ECO:0000313" key="7">
    <source>
        <dbReference type="EMBL" id="EPC75248.1"/>
    </source>
</evidence>
<reference evidence="7 8" key="1">
    <citation type="journal article" date="2013" name="PLoS ONE">
        <title>Lactobacillus paracasei comparative genomics: towards species pan-genome definition and exploitation of diversity.</title>
        <authorList>
            <person name="Smokvina T."/>
            <person name="Wels M."/>
            <person name="Polka J."/>
            <person name="Chervaux C."/>
            <person name="Brisse S."/>
            <person name="Boekhorst J."/>
            <person name="van Hylckama Vlieg J.E."/>
            <person name="Siezen R.J."/>
        </authorList>
    </citation>
    <scope>NUCLEOTIDE SEQUENCE [LARGE SCALE GENOMIC DNA]</scope>
    <source>
        <strain evidence="7 8">Lpp126</strain>
    </source>
</reference>
<evidence type="ECO:0000256" key="1">
    <source>
        <dbReference type="ARBA" id="ARBA00004141"/>
    </source>
</evidence>
<protein>
    <submittedName>
        <fullName evidence="7">Na+ efflux pump permease</fullName>
    </submittedName>
</protein>
<accession>S2S6Z3</accession>
<dbReference type="GO" id="GO:0016020">
    <property type="term" value="C:membrane"/>
    <property type="evidence" value="ECO:0007669"/>
    <property type="project" value="UniProtKB-SubCell"/>
</dbReference>
<keyword evidence="2 5" id="KW-0812">Transmembrane</keyword>
<evidence type="ECO:0000256" key="4">
    <source>
        <dbReference type="ARBA" id="ARBA00023136"/>
    </source>
</evidence>
<evidence type="ECO:0000256" key="3">
    <source>
        <dbReference type="ARBA" id="ARBA00022989"/>
    </source>
</evidence>
<sequence length="189" mass="20338">QVFFKNLKSKTWLWIVLGPLVLAAVFGGVFWLMNQTNQTSKIGVVTSSPALTSTLKASSDDDQRYISYSSTAAAKRAMADEDLDGVLTIITQPTTHASLIERTDGNGINQTQLQSVLAQAHTKEVAAQLKLSTTQLQSLFATPQLATTSVSVDKGKLVSRSAKTQKSGAMVGFILGMLIYTFVISYASM</sequence>
<name>S2S6Z3_LACPA</name>
<proteinExistence type="predicted"/>
<gene>
    <name evidence="7" type="ORF">Lpp126_09314</name>
</gene>
<feature type="transmembrane region" description="Helical" evidence="5">
    <location>
        <begin position="12"/>
        <end position="33"/>
    </location>
</feature>
<evidence type="ECO:0000256" key="5">
    <source>
        <dbReference type="SAM" id="Phobius"/>
    </source>
</evidence>
<keyword evidence="3 5" id="KW-1133">Transmembrane helix</keyword>
<organism evidence="7 8">
    <name type="scientific">Lacticaseibacillus paracasei subsp. paracasei Lpp126</name>
    <dbReference type="NCBI Taxonomy" id="1256206"/>
    <lineage>
        <taxon>Bacteria</taxon>
        <taxon>Bacillati</taxon>
        <taxon>Bacillota</taxon>
        <taxon>Bacilli</taxon>
        <taxon>Lactobacillales</taxon>
        <taxon>Lactobacillaceae</taxon>
        <taxon>Lacticaseibacillus</taxon>
    </lineage>
</organism>
<dbReference type="EMBL" id="ANKC01000664">
    <property type="protein sequence ID" value="EPC75248.1"/>
    <property type="molecule type" value="Genomic_DNA"/>
</dbReference>
<evidence type="ECO:0000313" key="8">
    <source>
        <dbReference type="Proteomes" id="UP000014243"/>
    </source>
</evidence>
<comment type="caution">
    <text evidence="7">The sequence shown here is derived from an EMBL/GenBank/DDBJ whole genome shotgun (WGS) entry which is preliminary data.</text>
</comment>
<comment type="subcellular location">
    <subcellularLocation>
        <location evidence="1">Membrane</location>
        <topology evidence="1">Multi-pass membrane protein</topology>
    </subcellularLocation>
</comment>
<feature type="transmembrane region" description="Helical" evidence="5">
    <location>
        <begin position="169"/>
        <end position="188"/>
    </location>
</feature>